<dbReference type="EMBL" id="PGCJ01000037">
    <property type="protein sequence ID" value="PLW55018.1"/>
    <property type="molecule type" value="Genomic_DNA"/>
</dbReference>
<evidence type="ECO:0000313" key="7">
    <source>
        <dbReference type="EMBL" id="PLW09789.1"/>
    </source>
</evidence>
<sequence>MMGSFRSWVYALVSVNSSLRSHFQLLSNFFAPTPTHTPLTLVSMADFDLIRSSIISSLFSPHSKGSAGQTGQTYISHCKTWEDVSATGERKPRYILLAVAATARVYLHKSKRNTNGSFSIGKTWDIIDLRSVELIDESAFRLVIGQRSYTWLAEHAHERNQFVNVLVRSFKQYSKGELPDLIGLPPNDDYVSLAYSIPLSPTTSFQSSSSTGGRARLANPLTSPNPLKSSTNRPSPLPQAPSWSNSPSSTPASSRAGPSFATPSPSIATHFTNPSSAAPISNHESSRRAPHAPQLPVGMESPLTSPKLSLSQSRTSAEEETRLVASPGSPRKAPRPKISMAGLALNHRSHSRNTPTVPESPMTNRIISSPLRPNQDRYPSREQRPTTAETLEPVRQSLGDEEQDLTSSTAISKPARALPSKSAFRSRDSFIDDKNLTPAVTSEPSKISKQPGDMDFDIPDVLSNVEEILEGFQWRQISLNGTAESVSQIEEQLMTELKALELAEIHAIIENDNRVGTIVTHLDESLAELDKIEALLSLYRTQLNMVDEDVIHIESQNRGLQVQISNQRGLLEEIEDLMQTIRIPDIALDALTQEPLDSQKGIDQLEKAATSLYKAILSVRDMNNVAAVAAASDDKVEQYKRNAQQFCKRVYEFLIVMFKYQAGLILNDKNSVKLKNEFKLPSHSSMEKYLERYCGLTLFTKEIDAVRYQQLCASYFTTVSELHKTEILEIMSMFRNKVRKPNEEELEATFAAQLSPTTAKMMVPRNPLSKFEKRDKKDVNSSTDILTAGEALQKFLTQLIPHVQREQNFVIDFLHIHSGLEDGDGLITYAGYSGLEGYFKRAAVNHLQKAMANNKFNDILSVMDLIFGFLPGEMKEWVEAMVAVDPMQIIGVMLALDLIIKSDTLVRSEFLNKILEAQQKRSLNIFEKNIKEQLKAIETTRLTVKKRKGVVSFISTFPDFVLRVERQMEFGETADCPTRKLVNQLYEQISQSMFEALQTMAKSEGDPAANSGGASQDDRDKDRLNYHTLIIENMHHFVTTVSKINAPALKVSLEKAKEQYDHNLALYIGLVLRRPLARFIDYFQGIDELLRTTEPSQIPQHSQYTRASLKRVISTQDKKDIKKSIETLSKRVDKHFSDLANPSAENSVVMATVWSACEKELIRLIGDWQALLTKCYGNPAGEAGAAGGNDKGGPTKFEFTVEDVKAAFQKYRPGS</sequence>
<feature type="region of interest" description="Disordered" evidence="5">
    <location>
        <begin position="201"/>
        <end position="408"/>
    </location>
</feature>
<evidence type="ECO:0000313" key="8">
    <source>
        <dbReference type="EMBL" id="PLW55018.1"/>
    </source>
</evidence>
<feature type="domain" description="Exocyst complex component Sec3 PIP2-binding N-terminal" evidence="6">
    <location>
        <begin position="88"/>
        <end position="173"/>
    </location>
</feature>
<dbReference type="AlphaFoldDB" id="A0A2N5VYF4"/>
<dbReference type="GO" id="GO:0006893">
    <property type="term" value="P:Golgi to plasma membrane transport"/>
    <property type="evidence" value="ECO:0007669"/>
    <property type="project" value="TreeGrafter"/>
</dbReference>
<dbReference type="InterPro" id="IPR048628">
    <property type="entry name" value="Sec3_C"/>
</dbReference>
<evidence type="ECO:0000256" key="2">
    <source>
        <dbReference type="ARBA" id="ARBA00022448"/>
    </source>
</evidence>
<dbReference type="Gene3D" id="2.30.29.90">
    <property type="match status" value="1"/>
</dbReference>
<dbReference type="Proteomes" id="UP000235388">
    <property type="component" value="Unassembled WGS sequence"/>
</dbReference>
<dbReference type="EMBL" id="PGCI01000991">
    <property type="protein sequence ID" value="PLW09789.1"/>
    <property type="molecule type" value="Genomic_DNA"/>
</dbReference>
<evidence type="ECO:0000313" key="9">
    <source>
        <dbReference type="Proteomes" id="UP000235388"/>
    </source>
</evidence>
<dbReference type="PANTHER" id="PTHR16092:SF14">
    <property type="entry name" value="EXOCYST COMPLEX COMPONENT 1 ISOFORM X1"/>
    <property type="match status" value="1"/>
</dbReference>
<keyword evidence="9" id="KW-1185">Reference proteome</keyword>
<dbReference type="SMART" id="SM01313">
    <property type="entry name" value="Sec3-PIP2_bind"/>
    <property type="match status" value="1"/>
</dbReference>
<feature type="compositionally biased region" description="Polar residues" evidence="5">
    <location>
        <begin position="352"/>
        <end position="367"/>
    </location>
</feature>
<dbReference type="STRING" id="200324.A0A2N5VYF4"/>
<feature type="compositionally biased region" description="Basic and acidic residues" evidence="5">
    <location>
        <begin position="374"/>
        <end position="384"/>
    </location>
</feature>
<feature type="compositionally biased region" description="Polar residues" evidence="5">
    <location>
        <begin position="261"/>
        <end position="283"/>
    </location>
</feature>
<dbReference type="GO" id="GO:0000145">
    <property type="term" value="C:exocyst"/>
    <property type="evidence" value="ECO:0007669"/>
    <property type="project" value="InterPro"/>
</dbReference>
<dbReference type="Pfam" id="PF20654">
    <property type="entry name" value="Sec3_C-term"/>
    <property type="match status" value="1"/>
</dbReference>
<dbReference type="PANTHER" id="PTHR16092">
    <property type="entry name" value="SEC3/SYNTAXIN-RELATED"/>
    <property type="match status" value="1"/>
</dbReference>
<evidence type="ECO:0000256" key="3">
    <source>
        <dbReference type="ARBA" id="ARBA00022483"/>
    </source>
</evidence>
<protein>
    <recommendedName>
        <fullName evidence="6">Exocyst complex component Sec3 PIP2-binding N-terminal domain-containing protein</fullName>
    </recommendedName>
</protein>
<dbReference type="CDD" id="cd13315">
    <property type="entry name" value="PH_Sec3"/>
    <property type="match status" value="1"/>
</dbReference>
<dbReference type="GO" id="GO:0005886">
    <property type="term" value="C:plasma membrane"/>
    <property type="evidence" value="ECO:0007669"/>
    <property type="project" value="TreeGrafter"/>
</dbReference>
<feature type="compositionally biased region" description="Polar residues" evidence="5">
    <location>
        <begin position="302"/>
        <end position="315"/>
    </location>
</feature>
<dbReference type="InterPro" id="IPR019160">
    <property type="entry name" value="Sec3_CC"/>
</dbReference>
<evidence type="ECO:0000256" key="4">
    <source>
        <dbReference type="ARBA" id="ARBA00023054"/>
    </source>
</evidence>
<keyword evidence="4" id="KW-0175">Coiled coil</keyword>
<evidence type="ECO:0000313" key="10">
    <source>
        <dbReference type="Proteomes" id="UP000235392"/>
    </source>
</evidence>
<dbReference type="GO" id="GO:0006887">
    <property type="term" value="P:exocytosis"/>
    <property type="evidence" value="ECO:0007669"/>
    <property type="project" value="UniProtKB-KW"/>
</dbReference>
<feature type="compositionally biased region" description="Polar residues" evidence="5">
    <location>
        <begin position="438"/>
        <end position="448"/>
    </location>
</feature>
<dbReference type="InterPro" id="IPR028258">
    <property type="entry name" value="Sec3-PIP2_bind"/>
</dbReference>
<organism evidence="8 9">
    <name type="scientific">Puccinia coronata f. sp. avenae</name>
    <dbReference type="NCBI Taxonomy" id="200324"/>
    <lineage>
        <taxon>Eukaryota</taxon>
        <taxon>Fungi</taxon>
        <taxon>Dikarya</taxon>
        <taxon>Basidiomycota</taxon>
        <taxon>Pucciniomycotina</taxon>
        <taxon>Pucciniomycetes</taxon>
        <taxon>Pucciniales</taxon>
        <taxon>Pucciniaceae</taxon>
        <taxon>Puccinia</taxon>
    </lineage>
</organism>
<gene>
    <name evidence="8" type="ORF">PCANC_02538</name>
    <name evidence="7" type="ORF">PCASD_18161</name>
</gene>
<feature type="region of interest" description="Disordered" evidence="5">
    <location>
        <begin position="435"/>
        <end position="454"/>
    </location>
</feature>
<evidence type="ECO:0000256" key="5">
    <source>
        <dbReference type="SAM" id="MobiDB-lite"/>
    </source>
</evidence>
<feature type="compositionally biased region" description="Low complexity" evidence="5">
    <location>
        <begin position="201"/>
        <end position="211"/>
    </location>
</feature>
<dbReference type="Pfam" id="PF09763">
    <property type="entry name" value="Sec3_CC"/>
    <property type="match status" value="1"/>
</dbReference>
<dbReference type="Proteomes" id="UP000235392">
    <property type="component" value="Unassembled WGS sequence"/>
</dbReference>
<keyword evidence="2" id="KW-0813">Transport</keyword>
<name>A0A2N5VYF4_9BASI</name>
<dbReference type="GO" id="GO:0005546">
    <property type="term" value="F:phosphatidylinositol-4,5-bisphosphate binding"/>
    <property type="evidence" value="ECO:0007669"/>
    <property type="project" value="TreeGrafter"/>
</dbReference>
<evidence type="ECO:0000259" key="6">
    <source>
        <dbReference type="SMART" id="SM01313"/>
    </source>
</evidence>
<dbReference type="Pfam" id="PF15277">
    <property type="entry name" value="Sec3-PIP2_bind"/>
    <property type="match status" value="1"/>
</dbReference>
<feature type="compositionally biased region" description="Polar residues" evidence="5">
    <location>
        <begin position="220"/>
        <end position="234"/>
    </location>
</feature>
<comment type="caution">
    <text evidence="8">The sequence shown here is derived from an EMBL/GenBank/DDBJ whole genome shotgun (WGS) entry which is preliminary data.</text>
</comment>
<feature type="region of interest" description="Disordered" evidence="5">
    <location>
        <begin position="1000"/>
        <end position="1020"/>
    </location>
</feature>
<keyword evidence="3" id="KW-0268">Exocytosis</keyword>
<feature type="compositionally biased region" description="Low complexity" evidence="5">
    <location>
        <begin position="240"/>
        <end position="259"/>
    </location>
</feature>
<comment type="similarity">
    <text evidence="1">Belongs to the SEC3 family.</text>
</comment>
<dbReference type="OrthoDB" id="27109at2759"/>
<reference evidence="9 10" key="1">
    <citation type="submission" date="2017-11" db="EMBL/GenBank/DDBJ databases">
        <title>De novo assembly and phasing of dikaryotic genomes from two isolates of Puccinia coronata f. sp. avenae, the causal agent of oat crown rust.</title>
        <authorList>
            <person name="Miller M.E."/>
            <person name="Zhang Y."/>
            <person name="Omidvar V."/>
            <person name="Sperschneider J."/>
            <person name="Schwessinger B."/>
            <person name="Raley C."/>
            <person name="Palmer J.M."/>
            <person name="Garnica D."/>
            <person name="Upadhyaya N."/>
            <person name="Rathjen J."/>
            <person name="Taylor J.M."/>
            <person name="Park R.F."/>
            <person name="Dodds P.N."/>
            <person name="Hirsch C.D."/>
            <person name="Kianian S.F."/>
            <person name="Figueroa M."/>
        </authorList>
    </citation>
    <scope>NUCLEOTIDE SEQUENCE [LARGE SCALE GENOMIC DNA]</scope>
    <source>
        <strain evidence="8">12NC29</strain>
        <strain evidence="7">12SD80</strain>
    </source>
</reference>
<evidence type="ECO:0000256" key="1">
    <source>
        <dbReference type="ARBA" id="ARBA00006518"/>
    </source>
</evidence>
<proteinExistence type="inferred from homology"/>
<accession>A0A2N5VYF4</accession>